<dbReference type="InterPro" id="IPR048466">
    <property type="entry name" value="DNA_pol3_delta-like_C"/>
</dbReference>
<organism evidence="9 10">
    <name type="scientific">Catenulispora pinistramenti</name>
    <dbReference type="NCBI Taxonomy" id="2705254"/>
    <lineage>
        <taxon>Bacteria</taxon>
        <taxon>Bacillati</taxon>
        <taxon>Actinomycetota</taxon>
        <taxon>Actinomycetes</taxon>
        <taxon>Catenulisporales</taxon>
        <taxon>Catenulisporaceae</taxon>
        <taxon>Catenulispora</taxon>
    </lineage>
</organism>
<name>A0ABS5KW08_9ACTN</name>
<protein>
    <recommendedName>
        <fullName evidence="1">DNA-directed DNA polymerase</fullName>
        <ecNumber evidence="1">2.7.7.7</ecNumber>
    </recommendedName>
</protein>
<evidence type="ECO:0000256" key="5">
    <source>
        <dbReference type="ARBA" id="ARBA00022932"/>
    </source>
</evidence>
<dbReference type="GO" id="GO:0003887">
    <property type="term" value="F:DNA-directed DNA polymerase activity"/>
    <property type="evidence" value="ECO:0007669"/>
    <property type="project" value="UniProtKB-EC"/>
</dbReference>
<evidence type="ECO:0000256" key="6">
    <source>
        <dbReference type="ARBA" id="ARBA00034754"/>
    </source>
</evidence>
<evidence type="ECO:0000256" key="1">
    <source>
        <dbReference type="ARBA" id="ARBA00012417"/>
    </source>
</evidence>
<evidence type="ECO:0000313" key="9">
    <source>
        <dbReference type="EMBL" id="MBS2550231.1"/>
    </source>
</evidence>
<reference evidence="9 10" key="1">
    <citation type="submission" date="2020-02" db="EMBL/GenBank/DDBJ databases">
        <title>Acidophilic actinobacteria isolated from forest soil.</title>
        <authorList>
            <person name="Golinska P."/>
        </authorList>
    </citation>
    <scope>NUCLEOTIDE SEQUENCE [LARGE SCALE GENOMIC DNA]</scope>
    <source>
        <strain evidence="9 10">NL8</strain>
    </source>
</reference>
<gene>
    <name evidence="9" type="primary">holA</name>
    <name evidence="9" type="ORF">KGQ19_25515</name>
</gene>
<dbReference type="Proteomes" id="UP000730482">
    <property type="component" value="Unassembled WGS sequence"/>
</dbReference>
<proteinExistence type="inferred from homology"/>
<evidence type="ECO:0000259" key="8">
    <source>
        <dbReference type="Pfam" id="PF21694"/>
    </source>
</evidence>
<dbReference type="InterPro" id="IPR027417">
    <property type="entry name" value="P-loop_NTPase"/>
</dbReference>
<evidence type="ECO:0000256" key="2">
    <source>
        <dbReference type="ARBA" id="ARBA00022679"/>
    </source>
</evidence>
<keyword evidence="5" id="KW-0239">DNA-directed DNA polymerase</keyword>
<comment type="caution">
    <text evidence="9">The sequence shown here is derived from an EMBL/GenBank/DDBJ whole genome shotgun (WGS) entry which is preliminary data.</text>
</comment>
<keyword evidence="2 9" id="KW-0808">Transferase</keyword>
<dbReference type="Gene3D" id="3.40.50.300">
    <property type="entry name" value="P-loop containing nucleotide triphosphate hydrolases"/>
    <property type="match status" value="1"/>
</dbReference>
<sequence length="337" mass="35056">MLVPMPAQAAAPSQLVLVVGAEELLVDRAVARIVAAKRAVDPETDTRDLTPGNFNPGTFAELVSPSLFGESRVVVVRSAQDLAADDAAMLTSVLDGLAEEITLVVVHLGGVKGKALLTAVEKAGAARVDVAKVTKPTERIAFLREEFKAARRQITEEAARALLDAVGNELRELAAAASQLIADTTDEAKTPIDETVVAKYYSGRAEVSGFTVADLAVDGRTAQALEQLRWALATGTAPVLITSALAAGVRSVARVASAPRGARPADLARELGMPPWKIDKVRQQVRGWTPDGIGTALLAVAEADAAVKGGGDDPAYALERCVVTVCRARGQGAGARG</sequence>
<evidence type="ECO:0000313" key="10">
    <source>
        <dbReference type="Proteomes" id="UP000730482"/>
    </source>
</evidence>
<keyword evidence="10" id="KW-1185">Reference proteome</keyword>
<dbReference type="InterPro" id="IPR008921">
    <property type="entry name" value="DNA_pol3_clamp-load_cplx_C"/>
</dbReference>
<comment type="similarity">
    <text evidence="6">Belongs to the DNA polymerase HolA subunit family.</text>
</comment>
<dbReference type="Gene3D" id="1.20.272.10">
    <property type="match status" value="1"/>
</dbReference>
<dbReference type="NCBIfam" id="TIGR01128">
    <property type="entry name" value="holA"/>
    <property type="match status" value="1"/>
</dbReference>
<dbReference type="InterPro" id="IPR005790">
    <property type="entry name" value="DNA_polIII_delta"/>
</dbReference>
<dbReference type="SUPFAM" id="SSF48019">
    <property type="entry name" value="post-AAA+ oligomerization domain-like"/>
    <property type="match status" value="1"/>
</dbReference>
<dbReference type="EMBL" id="JAAFYZ010000096">
    <property type="protein sequence ID" value="MBS2550231.1"/>
    <property type="molecule type" value="Genomic_DNA"/>
</dbReference>
<keyword evidence="4" id="KW-0235">DNA replication</keyword>
<dbReference type="PANTHER" id="PTHR34388">
    <property type="entry name" value="DNA POLYMERASE III SUBUNIT DELTA"/>
    <property type="match status" value="1"/>
</dbReference>
<accession>A0ABS5KW08</accession>
<feature type="domain" description="DNA polymerase III delta subunit-like C-terminal" evidence="8">
    <location>
        <begin position="210"/>
        <end position="323"/>
    </location>
</feature>
<dbReference type="EC" id="2.7.7.7" evidence="1"/>
<evidence type="ECO:0000256" key="4">
    <source>
        <dbReference type="ARBA" id="ARBA00022705"/>
    </source>
</evidence>
<comment type="catalytic activity">
    <reaction evidence="7">
        <text>DNA(n) + a 2'-deoxyribonucleoside 5'-triphosphate = DNA(n+1) + diphosphate</text>
        <dbReference type="Rhea" id="RHEA:22508"/>
        <dbReference type="Rhea" id="RHEA-COMP:17339"/>
        <dbReference type="Rhea" id="RHEA-COMP:17340"/>
        <dbReference type="ChEBI" id="CHEBI:33019"/>
        <dbReference type="ChEBI" id="CHEBI:61560"/>
        <dbReference type="ChEBI" id="CHEBI:173112"/>
        <dbReference type="EC" id="2.7.7.7"/>
    </reaction>
</comment>
<evidence type="ECO:0000256" key="7">
    <source>
        <dbReference type="ARBA" id="ARBA00049244"/>
    </source>
</evidence>
<dbReference type="PANTHER" id="PTHR34388:SF1">
    <property type="entry name" value="DNA POLYMERASE III SUBUNIT DELTA"/>
    <property type="match status" value="1"/>
</dbReference>
<keyword evidence="3 9" id="KW-0548">Nucleotidyltransferase</keyword>
<dbReference type="Pfam" id="PF21694">
    <property type="entry name" value="DNA_pol3_delta_C"/>
    <property type="match status" value="1"/>
</dbReference>
<evidence type="ECO:0000256" key="3">
    <source>
        <dbReference type="ARBA" id="ARBA00022695"/>
    </source>
</evidence>